<dbReference type="SUPFAM" id="SSF50249">
    <property type="entry name" value="Nucleic acid-binding proteins"/>
    <property type="match status" value="1"/>
</dbReference>
<dbReference type="Proteomes" id="UP000655225">
    <property type="component" value="Unassembled WGS sequence"/>
</dbReference>
<evidence type="ECO:0008006" key="3">
    <source>
        <dbReference type="Google" id="ProtNLM"/>
    </source>
</evidence>
<sequence>MNFRNEYVPPNIYKSFGQRNSVKDAQKHARFVRRVILQSKRSNITTTTNLRQYNSTENFNFPSSVVNSCSRIEHNMHATPETLENSNATITSDRMNEGACLNDGAQALDNNHTTITLDGMNEAAYSNAETRVIDNLEDAGYTTNVCPNTEQNINTVFQRVIQQHGQKFICRWEFGSRRDECPYCSALIWIEEKCSKSSKREPMFMLCCQSGKVQLPCLPPTLPVLQTLLENKRYKERIRTYNSMLSFTSMGGKIDQSMLDGRGPYAFRISGENYHRIGSLLPALGQKPKFAQLYVYNTEHEIRHQIEAVRDNSTTSESEISIISSLQTMLDDINPYVSVFRTARNVLAKEDSPNLHIRILEKRDGRQYIRPTASEVAVLIIGDGTENVEYRDIIGDQMQLPLFNSKIDKFGNILEEGSVYMIKAVQVTVADKRIRIVPHEYQLSLTDNTIIQMVEDNVDIPLQKFYFKDLSLLEDFVNNEDSIIDVKFLSTTSYTKVLLDPSIPEAMNLIQ</sequence>
<proteinExistence type="predicted"/>
<gene>
    <name evidence="1" type="ORF">HHK36_007960</name>
</gene>
<name>A0A834ZFL9_TETSI</name>
<organism evidence="1 2">
    <name type="scientific">Tetracentron sinense</name>
    <name type="common">Spur-leaf</name>
    <dbReference type="NCBI Taxonomy" id="13715"/>
    <lineage>
        <taxon>Eukaryota</taxon>
        <taxon>Viridiplantae</taxon>
        <taxon>Streptophyta</taxon>
        <taxon>Embryophyta</taxon>
        <taxon>Tracheophyta</taxon>
        <taxon>Spermatophyta</taxon>
        <taxon>Magnoliopsida</taxon>
        <taxon>Trochodendrales</taxon>
        <taxon>Trochodendraceae</taxon>
        <taxon>Tetracentron</taxon>
    </lineage>
</organism>
<protein>
    <recommendedName>
        <fullName evidence="3">Helitron helicase-like domain-containing protein</fullName>
    </recommendedName>
</protein>
<accession>A0A834ZFL9</accession>
<dbReference type="Gene3D" id="2.40.50.140">
    <property type="entry name" value="Nucleic acid-binding proteins"/>
    <property type="match status" value="1"/>
</dbReference>
<dbReference type="PANTHER" id="PTHR45786:SF74">
    <property type="entry name" value="ATP-DEPENDENT DNA HELICASE"/>
    <property type="match status" value="1"/>
</dbReference>
<reference evidence="1 2" key="1">
    <citation type="submission" date="2020-04" db="EMBL/GenBank/DDBJ databases">
        <title>Plant Genome Project.</title>
        <authorList>
            <person name="Zhang R.-G."/>
        </authorList>
    </citation>
    <scope>NUCLEOTIDE SEQUENCE [LARGE SCALE GENOMIC DNA]</scope>
    <source>
        <strain evidence="1">YNK0</strain>
        <tissue evidence="1">Leaf</tissue>
    </source>
</reference>
<dbReference type="OrthoDB" id="1937254at2759"/>
<dbReference type="EMBL" id="JABCRI010000005">
    <property type="protein sequence ID" value="KAF8405882.1"/>
    <property type="molecule type" value="Genomic_DNA"/>
</dbReference>
<evidence type="ECO:0000313" key="1">
    <source>
        <dbReference type="EMBL" id="KAF8405882.1"/>
    </source>
</evidence>
<comment type="caution">
    <text evidence="1">The sequence shown here is derived from an EMBL/GenBank/DDBJ whole genome shotgun (WGS) entry which is preliminary data.</text>
</comment>
<dbReference type="AlphaFoldDB" id="A0A834ZFL9"/>
<dbReference type="PANTHER" id="PTHR45786">
    <property type="entry name" value="DNA BINDING PROTEIN-LIKE"/>
    <property type="match status" value="1"/>
</dbReference>
<evidence type="ECO:0000313" key="2">
    <source>
        <dbReference type="Proteomes" id="UP000655225"/>
    </source>
</evidence>
<dbReference type="InterPro" id="IPR012340">
    <property type="entry name" value="NA-bd_OB-fold"/>
</dbReference>
<keyword evidence="2" id="KW-1185">Reference proteome</keyword>